<evidence type="ECO:0000256" key="3">
    <source>
        <dbReference type="PIRSR" id="PIRSR002703-1"/>
    </source>
</evidence>
<dbReference type="InterPro" id="IPR001938">
    <property type="entry name" value="Thaumatin"/>
</dbReference>
<keyword evidence="6" id="KW-1185">Reference proteome</keyword>
<dbReference type="Proteomes" id="UP000249390">
    <property type="component" value="Unassembled WGS sequence"/>
</dbReference>
<evidence type="ECO:0000256" key="2">
    <source>
        <dbReference type="ARBA" id="ARBA00023157"/>
    </source>
</evidence>
<feature type="chain" id="PRO_5016426653" description="Thaumatin-like protein" evidence="4">
    <location>
        <begin position="23"/>
        <end position="246"/>
    </location>
</feature>
<dbReference type="Pfam" id="PF00314">
    <property type="entry name" value="Thaumatin"/>
    <property type="match status" value="1"/>
</dbReference>
<feature type="disulfide bond" evidence="3">
    <location>
        <begin position="158"/>
        <end position="218"/>
    </location>
</feature>
<evidence type="ECO:0000256" key="1">
    <source>
        <dbReference type="ARBA" id="ARBA00010607"/>
    </source>
</evidence>
<comment type="caution">
    <text evidence="5">The sequence shown here is derived from an EMBL/GenBank/DDBJ whole genome shotgun (WGS) entry which is preliminary data.</text>
</comment>
<name>A0A328CX63_9ASTE</name>
<evidence type="ECO:0000313" key="6">
    <source>
        <dbReference type="Proteomes" id="UP000249390"/>
    </source>
</evidence>
<feature type="disulfide bond" evidence="3">
    <location>
        <begin position="185"/>
        <end position="194"/>
    </location>
</feature>
<accession>A0A328CX63</accession>
<protein>
    <recommendedName>
        <fullName evidence="7">Thaumatin-like protein</fullName>
    </recommendedName>
</protein>
<dbReference type="EMBL" id="NQVE01000217">
    <property type="protein sequence ID" value="RAL36968.1"/>
    <property type="molecule type" value="Genomic_DNA"/>
</dbReference>
<dbReference type="PIRSF" id="PIRSF002703">
    <property type="entry name" value="Thaumatin"/>
    <property type="match status" value="1"/>
</dbReference>
<dbReference type="FunFam" id="2.60.110.10:FF:000002">
    <property type="entry name" value="Thaumatin-like protein 1a"/>
    <property type="match status" value="1"/>
</dbReference>
<feature type="disulfide bond" evidence="3">
    <location>
        <begin position="80"/>
        <end position="92"/>
    </location>
</feature>
<gene>
    <name evidence="5" type="ORF">DM860_003890</name>
</gene>
<keyword evidence="2 3" id="KW-1015">Disulfide bond</keyword>
<dbReference type="PANTHER" id="PTHR31048">
    <property type="entry name" value="OS03G0233200 PROTEIN"/>
    <property type="match status" value="1"/>
</dbReference>
<organism evidence="5 6">
    <name type="scientific">Cuscuta australis</name>
    <dbReference type="NCBI Taxonomy" id="267555"/>
    <lineage>
        <taxon>Eukaryota</taxon>
        <taxon>Viridiplantae</taxon>
        <taxon>Streptophyta</taxon>
        <taxon>Embryophyta</taxon>
        <taxon>Tracheophyta</taxon>
        <taxon>Spermatophyta</taxon>
        <taxon>Magnoliopsida</taxon>
        <taxon>eudicotyledons</taxon>
        <taxon>Gunneridae</taxon>
        <taxon>Pentapetalae</taxon>
        <taxon>asterids</taxon>
        <taxon>lamiids</taxon>
        <taxon>Solanales</taxon>
        <taxon>Convolvulaceae</taxon>
        <taxon>Cuscuteae</taxon>
        <taxon>Cuscuta</taxon>
        <taxon>Cuscuta subgen. Grammica</taxon>
        <taxon>Cuscuta sect. Cleistogrammica</taxon>
    </lineage>
</organism>
<feature type="disulfide bond" evidence="3">
    <location>
        <begin position="97"/>
        <end position="103"/>
    </location>
</feature>
<dbReference type="SMART" id="SM00205">
    <property type="entry name" value="THN"/>
    <property type="match status" value="1"/>
</dbReference>
<evidence type="ECO:0000313" key="5">
    <source>
        <dbReference type="EMBL" id="RAL36968.1"/>
    </source>
</evidence>
<evidence type="ECO:0000256" key="4">
    <source>
        <dbReference type="SAM" id="SignalP"/>
    </source>
</evidence>
<dbReference type="SUPFAM" id="SSF49870">
    <property type="entry name" value="Osmotin, thaumatin-like protein"/>
    <property type="match status" value="1"/>
</dbReference>
<dbReference type="Gene3D" id="2.60.110.10">
    <property type="entry name" value="Thaumatin"/>
    <property type="match status" value="1"/>
</dbReference>
<keyword evidence="4" id="KW-0732">Signal</keyword>
<feature type="signal peptide" evidence="4">
    <location>
        <begin position="1"/>
        <end position="22"/>
    </location>
</feature>
<dbReference type="PROSITE" id="PS51367">
    <property type="entry name" value="THAUMATIN_2"/>
    <property type="match status" value="1"/>
</dbReference>
<feature type="disulfide bond" evidence="3">
    <location>
        <begin position="32"/>
        <end position="245"/>
    </location>
</feature>
<sequence length="246" mass="26463">MLNPPLIRSLLVIFFISFGADGNTQLLLVNNCKQIIWPGILGNAGHETPENGGFRLPVGHRAALNLPERWSGRIWARQGCPFNDNGEGRGPCQTGDCASLLRCAGTSGAPPATLVEMTMGTATNDDHYYDVSLVDGFNVPVSMVPTGHSTGDCGPAACERDLNAMCPKNLAVTLHGKVVGCKSACLATKNPKYCCTGEFSDKNVCKPSIFSEMFKNVCPRAYSYAYDESAGLKMCRAPRYVITFCP</sequence>
<dbReference type="CDD" id="cd09218">
    <property type="entry name" value="TLP-PA"/>
    <property type="match status" value="1"/>
</dbReference>
<feature type="disulfide bond" evidence="3">
    <location>
        <begin position="195"/>
        <end position="205"/>
    </location>
</feature>
<comment type="similarity">
    <text evidence="1">Belongs to the thaumatin family.</text>
</comment>
<reference evidence="5 6" key="1">
    <citation type="submission" date="2018-06" db="EMBL/GenBank/DDBJ databases">
        <title>The Genome of Cuscuta australis (Dodder) Provides Insight into the Evolution of Plant Parasitism.</title>
        <authorList>
            <person name="Liu H."/>
        </authorList>
    </citation>
    <scope>NUCLEOTIDE SEQUENCE [LARGE SCALE GENOMIC DNA]</scope>
    <source>
        <strain evidence="6">cv. Yunnan</strain>
        <tissue evidence="5">Vines</tissue>
    </source>
</reference>
<dbReference type="AlphaFoldDB" id="A0A328CX63"/>
<evidence type="ECO:0008006" key="7">
    <source>
        <dbReference type="Google" id="ProtNLM"/>
    </source>
</evidence>
<proteinExistence type="inferred from homology"/>
<dbReference type="PRINTS" id="PR00347">
    <property type="entry name" value="THAUMATIN"/>
</dbReference>
<dbReference type="InterPro" id="IPR037176">
    <property type="entry name" value="Osmotin/thaumatin-like_sf"/>
</dbReference>
<feature type="disulfide bond" evidence="3">
    <location>
        <begin position="153"/>
        <end position="235"/>
    </location>
</feature>
<feature type="disulfide bond" evidence="3">
    <location>
        <begin position="166"/>
        <end position="181"/>
    </location>
</feature>